<feature type="compositionally biased region" description="Basic residues" evidence="1">
    <location>
        <begin position="193"/>
        <end position="210"/>
    </location>
</feature>
<sequence length="475" mass="49209">MRNLRRNQEDERIIVPLNEQNGTETSITKDSSTGSATVKSNQEPLFPTETLPSLTITITPPTVTNNPTTKILTKISTFISGTLTTLTSTIEVPITTDTSSVPTPTLPIDIPPPKEPGVDKIPPDDGSVPENTKGEKTPPNQDEVDDISNTPGKYDDDDTEKNSDKKPGASKEPKGSEEPKNQEKVPKGDKKPGKAKAQKGGKKTKVSKKTKGPEVQKDPKEPEVPEGPKISKVPGEGGVPEGGKEPKVPGEGGVPEGGKEPKVPGEGGVPGGGNEPKVPGEGGGPGGGKEPKAPEEGGVPGGAGKEPKIPTEGGVPVGDKEKGVPPKEPEAPGGQGSNTPESDVPKLPGGNNVSEVTDDYMGNSKTLGLAIGGVLAGIIAIGMMLIVLLKKNKICTEEKELTASDSMESGQPSPAAPPEVYLRQNRTSANSSIISTISSSSLRLISAIKNSVSNILPIPNDAANLTGRSKFIEQL</sequence>
<name>A0A9N9A813_FUNMO</name>
<protein>
    <submittedName>
        <fullName evidence="3">10707_t:CDS:1</fullName>
    </submittedName>
</protein>
<keyword evidence="4" id="KW-1185">Reference proteome</keyword>
<feature type="region of interest" description="Disordered" evidence="1">
    <location>
        <begin position="20"/>
        <end position="47"/>
    </location>
</feature>
<feature type="compositionally biased region" description="Gly residues" evidence="1">
    <location>
        <begin position="265"/>
        <end position="288"/>
    </location>
</feature>
<evidence type="ECO:0000313" key="3">
    <source>
        <dbReference type="EMBL" id="CAG8520294.1"/>
    </source>
</evidence>
<keyword evidence="2" id="KW-0472">Membrane</keyword>
<feature type="compositionally biased region" description="Basic and acidic residues" evidence="1">
    <location>
        <begin position="211"/>
        <end position="223"/>
    </location>
</feature>
<reference evidence="3" key="1">
    <citation type="submission" date="2021-06" db="EMBL/GenBank/DDBJ databases">
        <authorList>
            <person name="Kallberg Y."/>
            <person name="Tangrot J."/>
            <person name="Rosling A."/>
        </authorList>
    </citation>
    <scope>NUCLEOTIDE SEQUENCE</scope>
    <source>
        <strain evidence="3">87-6 pot B 2015</strain>
    </source>
</reference>
<proteinExistence type="predicted"/>
<evidence type="ECO:0000313" key="4">
    <source>
        <dbReference type="Proteomes" id="UP000789375"/>
    </source>
</evidence>
<feature type="compositionally biased region" description="Basic and acidic residues" evidence="1">
    <location>
        <begin position="160"/>
        <end position="192"/>
    </location>
</feature>
<feature type="transmembrane region" description="Helical" evidence="2">
    <location>
        <begin position="367"/>
        <end position="389"/>
    </location>
</feature>
<keyword evidence="2" id="KW-1133">Transmembrane helix</keyword>
<evidence type="ECO:0000256" key="1">
    <source>
        <dbReference type="SAM" id="MobiDB-lite"/>
    </source>
</evidence>
<organism evidence="3 4">
    <name type="scientific">Funneliformis mosseae</name>
    <name type="common">Endomycorrhizal fungus</name>
    <name type="synonym">Glomus mosseae</name>
    <dbReference type="NCBI Taxonomy" id="27381"/>
    <lineage>
        <taxon>Eukaryota</taxon>
        <taxon>Fungi</taxon>
        <taxon>Fungi incertae sedis</taxon>
        <taxon>Mucoromycota</taxon>
        <taxon>Glomeromycotina</taxon>
        <taxon>Glomeromycetes</taxon>
        <taxon>Glomerales</taxon>
        <taxon>Glomeraceae</taxon>
        <taxon>Funneliformis</taxon>
    </lineage>
</organism>
<feature type="compositionally biased region" description="Polar residues" evidence="1">
    <location>
        <begin position="20"/>
        <end position="43"/>
    </location>
</feature>
<gene>
    <name evidence="3" type="ORF">FMOSSE_LOCUS4996</name>
</gene>
<comment type="caution">
    <text evidence="3">The sequence shown here is derived from an EMBL/GenBank/DDBJ whole genome shotgun (WGS) entry which is preliminary data.</text>
</comment>
<dbReference type="EMBL" id="CAJVPP010000898">
    <property type="protein sequence ID" value="CAG8520294.1"/>
    <property type="molecule type" value="Genomic_DNA"/>
</dbReference>
<feature type="compositionally biased region" description="Basic and acidic residues" evidence="1">
    <location>
        <begin position="318"/>
        <end position="330"/>
    </location>
</feature>
<dbReference type="AlphaFoldDB" id="A0A9N9A813"/>
<keyword evidence="2" id="KW-0812">Transmembrane</keyword>
<accession>A0A9N9A813</accession>
<evidence type="ECO:0000256" key="2">
    <source>
        <dbReference type="SAM" id="Phobius"/>
    </source>
</evidence>
<dbReference type="Proteomes" id="UP000789375">
    <property type="component" value="Unassembled WGS sequence"/>
</dbReference>
<feature type="region of interest" description="Disordered" evidence="1">
    <location>
        <begin position="95"/>
        <end position="357"/>
    </location>
</feature>